<organism evidence="3 4">
    <name type="scientific">Lentzea indica</name>
    <dbReference type="NCBI Taxonomy" id="2604800"/>
    <lineage>
        <taxon>Bacteria</taxon>
        <taxon>Bacillati</taxon>
        <taxon>Actinomycetota</taxon>
        <taxon>Actinomycetes</taxon>
        <taxon>Pseudonocardiales</taxon>
        <taxon>Pseudonocardiaceae</taxon>
        <taxon>Lentzea</taxon>
    </lineage>
</organism>
<protein>
    <submittedName>
        <fullName evidence="3">Uncharacterized protein</fullName>
    </submittedName>
</protein>
<comment type="caution">
    <text evidence="3">The sequence shown here is derived from an EMBL/GenBank/DDBJ whole genome shotgun (WGS) entry which is preliminary data.</text>
</comment>
<sequence>MATETPLVRQLVRELATRASLSLDKLRRTGAIVVTTINPKAQSGATAAIRETAAAQSGAPLRYSVTSVDSASGAVKAYAPGNDPAVDHAGGVVKEPGSAFFPFTAVAALQEGKTLDLASAYATFAAEGVHRDAHFITHVTDVNGATLYRVLDTPQPAFDRDPLRSKEIANQVAQVLRDDPVCGSNPVMVCRPGVWPLDDPARIRHAWMIGYTPELSVSVFVGGDEAGGAVDAGLPKTVWQKFQQNLQP</sequence>
<dbReference type="Proteomes" id="UP001515943">
    <property type="component" value="Unassembled WGS sequence"/>
</dbReference>
<name>A0ABX1FCC7_9PSEU</name>
<evidence type="ECO:0000256" key="1">
    <source>
        <dbReference type="ARBA" id="ARBA00022676"/>
    </source>
</evidence>
<proteinExistence type="predicted"/>
<reference evidence="3 4" key="1">
    <citation type="submission" date="2019-08" db="EMBL/GenBank/DDBJ databases">
        <title>Lentzea from Indian Himalayas.</title>
        <authorList>
            <person name="Mandal S."/>
            <person name="Mallick Gupta A."/>
            <person name="Maiti P.K."/>
            <person name="Sarkar J."/>
            <person name="Mandal S."/>
        </authorList>
    </citation>
    <scope>NUCLEOTIDE SEQUENCE [LARGE SCALE GENOMIC DNA]</scope>
    <source>
        <strain evidence="3 4">PSKA42</strain>
    </source>
</reference>
<keyword evidence="2" id="KW-0808">Transferase</keyword>
<dbReference type="EMBL" id="VSRL01000014">
    <property type="protein sequence ID" value="NKE56450.1"/>
    <property type="molecule type" value="Genomic_DNA"/>
</dbReference>
<keyword evidence="1" id="KW-0328">Glycosyltransferase</keyword>
<gene>
    <name evidence="3" type="ORF">FXN61_06235</name>
</gene>
<dbReference type="InterPro" id="IPR050396">
    <property type="entry name" value="Glycosyltr_51/Transpeptidase"/>
</dbReference>
<dbReference type="Gene3D" id="3.40.710.10">
    <property type="entry name" value="DD-peptidase/beta-lactamase superfamily"/>
    <property type="match status" value="2"/>
</dbReference>
<dbReference type="PANTHER" id="PTHR32282:SF33">
    <property type="entry name" value="PEPTIDOGLYCAN GLYCOSYLTRANSFERASE"/>
    <property type="match status" value="1"/>
</dbReference>
<dbReference type="RefSeq" id="WP_167971139.1">
    <property type="nucleotide sequence ID" value="NZ_VSRL01000014.1"/>
</dbReference>
<evidence type="ECO:0000313" key="4">
    <source>
        <dbReference type="Proteomes" id="UP001515943"/>
    </source>
</evidence>
<dbReference type="SUPFAM" id="SSF56601">
    <property type="entry name" value="beta-lactamase/transpeptidase-like"/>
    <property type="match status" value="2"/>
</dbReference>
<dbReference type="PANTHER" id="PTHR32282">
    <property type="entry name" value="BINDING PROTEIN TRANSPEPTIDASE, PUTATIVE-RELATED"/>
    <property type="match status" value="1"/>
</dbReference>
<accession>A0ABX1FCC7</accession>
<keyword evidence="4" id="KW-1185">Reference proteome</keyword>
<evidence type="ECO:0000313" key="3">
    <source>
        <dbReference type="EMBL" id="NKE56450.1"/>
    </source>
</evidence>
<dbReference type="InterPro" id="IPR012338">
    <property type="entry name" value="Beta-lactam/transpept-like"/>
</dbReference>
<evidence type="ECO:0000256" key="2">
    <source>
        <dbReference type="ARBA" id="ARBA00022679"/>
    </source>
</evidence>